<dbReference type="GO" id="GO:0005737">
    <property type="term" value="C:cytoplasm"/>
    <property type="evidence" value="ECO:0007669"/>
    <property type="project" value="TreeGrafter"/>
</dbReference>
<keyword evidence="3" id="KW-0560">Oxidoreductase</keyword>
<dbReference type="SUPFAM" id="SSF51735">
    <property type="entry name" value="NAD(P)-binding Rossmann-fold domains"/>
    <property type="match status" value="1"/>
</dbReference>
<reference evidence="5" key="1">
    <citation type="submission" date="2023-08" db="EMBL/GenBank/DDBJ databases">
        <title>Black Yeasts Isolated from many extreme environments.</title>
        <authorList>
            <person name="Coleine C."/>
            <person name="Stajich J.E."/>
            <person name="Selbmann L."/>
        </authorList>
    </citation>
    <scope>NUCLEOTIDE SEQUENCE</scope>
    <source>
        <strain evidence="5">CCFEE 5810</strain>
    </source>
</reference>
<dbReference type="PRINTS" id="PR00080">
    <property type="entry name" value="SDRFAMILY"/>
</dbReference>
<dbReference type="InterPro" id="IPR020904">
    <property type="entry name" value="Sc_DH/Rdtase_CS"/>
</dbReference>
<dbReference type="Gene3D" id="3.40.50.720">
    <property type="entry name" value="NAD(P)-binding Rossmann-like Domain"/>
    <property type="match status" value="1"/>
</dbReference>
<evidence type="ECO:0000313" key="5">
    <source>
        <dbReference type="EMBL" id="KAK5701785.1"/>
    </source>
</evidence>
<evidence type="ECO:0000256" key="3">
    <source>
        <dbReference type="ARBA" id="ARBA00023002"/>
    </source>
</evidence>
<evidence type="ECO:0000256" key="2">
    <source>
        <dbReference type="ARBA" id="ARBA00022857"/>
    </source>
</evidence>
<dbReference type="PROSITE" id="PS00061">
    <property type="entry name" value="ADH_SHORT"/>
    <property type="match status" value="1"/>
</dbReference>
<name>A0AAN7WLU2_9PEZI</name>
<dbReference type="PRINTS" id="PR00081">
    <property type="entry name" value="GDHRDH"/>
</dbReference>
<comment type="caution">
    <text evidence="5">The sequence shown here is derived from an EMBL/GenBank/DDBJ whole genome shotgun (WGS) entry which is preliminary data.</text>
</comment>
<sequence>MAPPTAVVTGASSGIGLALTKYLLERGWAVIADINPPQDQLADTLFIKTDVSSWDQQTAMFEQAYKWQGRLDFHAANAGIDDRDDIFNSISSDSTKPPRQPNMACLNINLYGPYYGIKLAAHYMSLDSTAAGKPRPGGKIVVTSSAAGLYPSPFAPQYSAAKHALVGLVRSLAPTSAIVNIKINAICPALVRTGLAPPGLLDNFTEEQFTPMSTMMRCFSELADFDNVADQDWVQKGKSGETVEGSLDQLMYHKPPGPAEEASYVNDKGLEAWAKIYFDRNKKFAEQDWLKGKM</sequence>
<accession>A0AAN7WLU2</accession>
<keyword evidence="2" id="KW-0521">NADP</keyword>
<dbReference type="Proteomes" id="UP001310594">
    <property type="component" value="Unassembled WGS sequence"/>
</dbReference>
<dbReference type="AlphaFoldDB" id="A0AAN7WLU2"/>
<protein>
    <recommendedName>
        <fullName evidence="7">15-hydroxyprostaglandin dehydrogenase</fullName>
    </recommendedName>
</protein>
<comment type="similarity">
    <text evidence="1 4">Belongs to the short-chain dehydrogenases/reductases (SDR) family.</text>
</comment>
<evidence type="ECO:0000313" key="6">
    <source>
        <dbReference type="Proteomes" id="UP001310594"/>
    </source>
</evidence>
<evidence type="ECO:0000256" key="1">
    <source>
        <dbReference type="ARBA" id="ARBA00006484"/>
    </source>
</evidence>
<dbReference type="PANTHER" id="PTHR44229">
    <property type="entry name" value="15-HYDROXYPROSTAGLANDIN DEHYDROGENASE [NAD(+)]"/>
    <property type="match status" value="1"/>
</dbReference>
<evidence type="ECO:0008006" key="7">
    <source>
        <dbReference type="Google" id="ProtNLM"/>
    </source>
</evidence>
<organism evidence="5 6">
    <name type="scientific">Elasticomyces elasticus</name>
    <dbReference type="NCBI Taxonomy" id="574655"/>
    <lineage>
        <taxon>Eukaryota</taxon>
        <taxon>Fungi</taxon>
        <taxon>Dikarya</taxon>
        <taxon>Ascomycota</taxon>
        <taxon>Pezizomycotina</taxon>
        <taxon>Dothideomycetes</taxon>
        <taxon>Dothideomycetidae</taxon>
        <taxon>Mycosphaerellales</taxon>
        <taxon>Teratosphaeriaceae</taxon>
        <taxon>Elasticomyces</taxon>
    </lineage>
</organism>
<dbReference type="Pfam" id="PF00106">
    <property type="entry name" value="adh_short"/>
    <property type="match status" value="1"/>
</dbReference>
<evidence type="ECO:0000256" key="4">
    <source>
        <dbReference type="RuleBase" id="RU000363"/>
    </source>
</evidence>
<gene>
    <name evidence="5" type="ORF">LTR97_004603</name>
</gene>
<dbReference type="EMBL" id="JAVRQU010000006">
    <property type="protein sequence ID" value="KAK5701785.1"/>
    <property type="molecule type" value="Genomic_DNA"/>
</dbReference>
<dbReference type="InterPro" id="IPR036291">
    <property type="entry name" value="NAD(P)-bd_dom_sf"/>
</dbReference>
<proteinExistence type="inferred from homology"/>
<dbReference type="PANTHER" id="PTHR44229:SF4">
    <property type="entry name" value="15-HYDROXYPROSTAGLANDIN DEHYDROGENASE [NAD(+)]"/>
    <property type="match status" value="1"/>
</dbReference>
<dbReference type="GO" id="GO:0016616">
    <property type="term" value="F:oxidoreductase activity, acting on the CH-OH group of donors, NAD or NADP as acceptor"/>
    <property type="evidence" value="ECO:0007669"/>
    <property type="project" value="TreeGrafter"/>
</dbReference>
<dbReference type="InterPro" id="IPR002347">
    <property type="entry name" value="SDR_fam"/>
</dbReference>